<dbReference type="Gene3D" id="1.20.1280.290">
    <property type="match status" value="2"/>
</dbReference>
<dbReference type="AlphaFoldDB" id="A0A4P9YSU3"/>
<dbReference type="PANTHER" id="PTHR16201">
    <property type="entry name" value="SEVEN TRANSMEMBRANE PROTEIN 1-RELATED"/>
    <property type="match status" value="1"/>
</dbReference>
<protein>
    <recommendedName>
        <fullName evidence="8">PQ loop repeat-domain-containing protein</fullName>
    </recommendedName>
</protein>
<organism evidence="6 7">
    <name type="scientific">Syncephalis pseudoplumigaleata</name>
    <dbReference type="NCBI Taxonomy" id="1712513"/>
    <lineage>
        <taxon>Eukaryota</taxon>
        <taxon>Fungi</taxon>
        <taxon>Fungi incertae sedis</taxon>
        <taxon>Zoopagomycota</taxon>
        <taxon>Zoopagomycotina</taxon>
        <taxon>Zoopagomycetes</taxon>
        <taxon>Zoopagales</taxon>
        <taxon>Piptocephalidaceae</taxon>
        <taxon>Syncephalis</taxon>
    </lineage>
</organism>
<evidence type="ECO:0000313" key="7">
    <source>
        <dbReference type="Proteomes" id="UP000278143"/>
    </source>
</evidence>
<dbReference type="GO" id="GO:0016020">
    <property type="term" value="C:membrane"/>
    <property type="evidence" value="ECO:0007669"/>
    <property type="project" value="UniProtKB-SubCell"/>
</dbReference>
<feature type="transmembrane region" description="Helical" evidence="5">
    <location>
        <begin position="85"/>
        <end position="109"/>
    </location>
</feature>
<feature type="transmembrane region" description="Helical" evidence="5">
    <location>
        <begin position="6"/>
        <end position="23"/>
    </location>
</feature>
<keyword evidence="4 5" id="KW-0472">Membrane</keyword>
<dbReference type="Pfam" id="PF04193">
    <property type="entry name" value="PQ-loop"/>
    <property type="match status" value="2"/>
</dbReference>
<dbReference type="OrthoDB" id="19344at2759"/>
<gene>
    <name evidence="6" type="ORF">SYNPS1DRAFT_4234</name>
</gene>
<feature type="transmembrane region" description="Helical" evidence="5">
    <location>
        <begin position="155"/>
        <end position="176"/>
    </location>
</feature>
<evidence type="ECO:0000256" key="2">
    <source>
        <dbReference type="ARBA" id="ARBA00022692"/>
    </source>
</evidence>
<dbReference type="InterPro" id="IPR051415">
    <property type="entry name" value="LAAT-1"/>
</dbReference>
<keyword evidence="2 5" id="KW-0812">Transmembrane</keyword>
<evidence type="ECO:0000313" key="6">
    <source>
        <dbReference type="EMBL" id="RKP22758.1"/>
    </source>
</evidence>
<feature type="transmembrane region" description="Helical" evidence="5">
    <location>
        <begin position="218"/>
        <end position="239"/>
    </location>
</feature>
<name>A0A4P9YSU3_9FUNG</name>
<evidence type="ECO:0000256" key="3">
    <source>
        <dbReference type="ARBA" id="ARBA00022989"/>
    </source>
</evidence>
<reference evidence="7" key="1">
    <citation type="journal article" date="2018" name="Nat. Microbiol.">
        <title>Leveraging single-cell genomics to expand the fungal tree of life.</title>
        <authorList>
            <person name="Ahrendt S.R."/>
            <person name="Quandt C.A."/>
            <person name="Ciobanu D."/>
            <person name="Clum A."/>
            <person name="Salamov A."/>
            <person name="Andreopoulos B."/>
            <person name="Cheng J.F."/>
            <person name="Woyke T."/>
            <person name="Pelin A."/>
            <person name="Henrissat B."/>
            <person name="Reynolds N.K."/>
            <person name="Benny G.L."/>
            <person name="Smith M.E."/>
            <person name="James T.Y."/>
            <person name="Grigoriev I.V."/>
        </authorList>
    </citation>
    <scope>NUCLEOTIDE SEQUENCE [LARGE SCALE GENOMIC DNA]</scope>
    <source>
        <strain evidence="7">Benny S71-1</strain>
    </source>
</reference>
<proteinExistence type="predicted"/>
<dbReference type="SMART" id="SM00679">
    <property type="entry name" value="CTNS"/>
    <property type="match status" value="2"/>
</dbReference>
<sequence length="276" mass="30973">NCSSTHNVSAFALGLFICLGMFVSYLPQHYKIIRSGTSEGFNPWFLLLGCLGSWSNVINIVLLQWNVIGCCSIVTFGACIEHILGIIQIVIQWMMFIIVFILFLIYFPVRKRYVQRIRLPLDDEQNDDEGADEGEEADVPATHPLELSNEWRTSLYIAGAVAVHFAITFITSVVLLSSNGAQHPETRQWAGVLGVFSMLVATIQYLPQIWTTWCAKTVGALSIPMMLIQTPGSFIFVYTLASREGTNWTTWITYLVSGSLQGVLLAMCIVWHQREQ</sequence>
<feature type="transmembrane region" description="Helical" evidence="5">
    <location>
        <begin position="188"/>
        <end position="206"/>
    </location>
</feature>
<keyword evidence="7" id="KW-1185">Reference proteome</keyword>
<evidence type="ECO:0000256" key="1">
    <source>
        <dbReference type="ARBA" id="ARBA00004141"/>
    </source>
</evidence>
<keyword evidence="3 5" id="KW-1133">Transmembrane helix</keyword>
<feature type="transmembrane region" description="Helical" evidence="5">
    <location>
        <begin position="44"/>
        <end position="65"/>
    </location>
</feature>
<comment type="subcellular location">
    <subcellularLocation>
        <location evidence="1">Membrane</location>
        <topology evidence="1">Multi-pass membrane protein</topology>
    </subcellularLocation>
</comment>
<evidence type="ECO:0000256" key="5">
    <source>
        <dbReference type="SAM" id="Phobius"/>
    </source>
</evidence>
<feature type="transmembrane region" description="Helical" evidence="5">
    <location>
        <begin position="251"/>
        <end position="271"/>
    </location>
</feature>
<dbReference type="InterPro" id="IPR006603">
    <property type="entry name" value="PQ-loop_rpt"/>
</dbReference>
<evidence type="ECO:0000256" key="4">
    <source>
        <dbReference type="ARBA" id="ARBA00023136"/>
    </source>
</evidence>
<accession>A0A4P9YSU3</accession>
<feature type="non-terminal residue" evidence="6">
    <location>
        <position position="1"/>
    </location>
</feature>
<dbReference type="EMBL" id="KZ991708">
    <property type="protein sequence ID" value="RKP22758.1"/>
    <property type="molecule type" value="Genomic_DNA"/>
</dbReference>
<dbReference type="PANTHER" id="PTHR16201:SF11">
    <property type="entry name" value="PQ-LOOP REPEAT-CONTAINING PROTEIN"/>
    <property type="match status" value="1"/>
</dbReference>
<dbReference type="Proteomes" id="UP000278143">
    <property type="component" value="Unassembled WGS sequence"/>
</dbReference>
<evidence type="ECO:0008006" key="8">
    <source>
        <dbReference type="Google" id="ProtNLM"/>
    </source>
</evidence>
<feature type="non-terminal residue" evidence="6">
    <location>
        <position position="276"/>
    </location>
</feature>